<evidence type="ECO:0000313" key="1">
    <source>
        <dbReference type="EMBL" id="ACG31475.1"/>
    </source>
</evidence>
<accession>B6T2Z2</accession>
<dbReference type="EMBL" id="EU959357">
    <property type="protein sequence ID" value="ACG31475.1"/>
    <property type="molecule type" value="mRNA"/>
</dbReference>
<protein>
    <submittedName>
        <fullName evidence="1">Uncharacterized protein</fullName>
    </submittedName>
</protein>
<proteinExistence type="evidence at transcript level"/>
<dbReference type="AlphaFoldDB" id="B6T2Z2"/>
<name>B6T2Z2_MAIZE</name>
<reference evidence="1" key="1">
    <citation type="journal article" date="2009" name="Plant Mol. Biol.">
        <title>Insights into corn genes derived from large-scale cDNA sequencing.</title>
        <authorList>
            <person name="Alexandrov N.N."/>
            <person name="Brover V.V."/>
            <person name="Freidin S."/>
            <person name="Troukhan M.E."/>
            <person name="Tatarinova T.V."/>
            <person name="Zhang H."/>
            <person name="Swaller T.J."/>
            <person name="Lu Y.P."/>
            <person name="Bouck J."/>
            <person name="Flavell R.B."/>
            <person name="Feldmann K.A."/>
        </authorList>
    </citation>
    <scope>NUCLEOTIDE SEQUENCE</scope>
</reference>
<organism evidence="1">
    <name type="scientific">Zea mays</name>
    <name type="common">Maize</name>
    <dbReference type="NCBI Taxonomy" id="4577"/>
    <lineage>
        <taxon>Eukaryota</taxon>
        <taxon>Viridiplantae</taxon>
        <taxon>Streptophyta</taxon>
        <taxon>Embryophyta</taxon>
        <taxon>Tracheophyta</taxon>
        <taxon>Spermatophyta</taxon>
        <taxon>Magnoliopsida</taxon>
        <taxon>Liliopsida</taxon>
        <taxon>Poales</taxon>
        <taxon>Poaceae</taxon>
        <taxon>PACMAD clade</taxon>
        <taxon>Panicoideae</taxon>
        <taxon>Andropogonodae</taxon>
        <taxon>Andropogoneae</taxon>
        <taxon>Tripsacinae</taxon>
        <taxon>Zea</taxon>
    </lineage>
</organism>
<sequence length="36" mass="4077">MIERSQVFGWRRSEASATLTMCSTKGGVRGIDLWVF</sequence>